<dbReference type="SUPFAM" id="SSF69917">
    <property type="entry name" value="OMPT-like"/>
    <property type="match status" value="1"/>
</dbReference>
<protein>
    <recommendedName>
        <fullName evidence="2">Protochlamydia outer membrane protein domain-containing protein</fullName>
    </recommendedName>
</protein>
<dbReference type="AlphaFoldDB" id="A0A2K9LTD5"/>
<dbReference type="KEGG" id="kak:Kalk_20955"/>
<accession>A0A2K9LTD5</accession>
<evidence type="ECO:0000313" key="3">
    <source>
        <dbReference type="EMBL" id="AUM14745.1"/>
    </source>
</evidence>
<evidence type="ECO:0000259" key="2">
    <source>
        <dbReference type="Pfam" id="PF17251"/>
    </source>
</evidence>
<name>A0A2K9LTD5_9GAMM</name>
<organism evidence="3 4">
    <name type="scientific">Ketobacter alkanivorans</name>
    <dbReference type="NCBI Taxonomy" id="1917421"/>
    <lineage>
        <taxon>Bacteria</taxon>
        <taxon>Pseudomonadati</taxon>
        <taxon>Pseudomonadota</taxon>
        <taxon>Gammaproteobacteria</taxon>
        <taxon>Pseudomonadales</taxon>
        <taxon>Ketobacteraceae</taxon>
        <taxon>Ketobacter</taxon>
    </lineage>
</organism>
<dbReference type="RefSeq" id="WP_101896114.1">
    <property type="nucleotide sequence ID" value="NZ_CP022684.1"/>
</dbReference>
<dbReference type="Proteomes" id="UP000235116">
    <property type="component" value="Chromosome"/>
</dbReference>
<dbReference type="InterPro" id="IPR020080">
    <property type="entry name" value="OM_adhesin/peptidase_omptin"/>
</dbReference>
<dbReference type="Gene3D" id="2.40.128.90">
    <property type="entry name" value="OMPT-like"/>
    <property type="match status" value="1"/>
</dbReference>
<feature type="chain" id="PRO_5014669001" description="Protochlamydia outer membrane protein domain-containing protein" evidence="1">
    <location>
        <begin position="25"/>
        <end position="316"/>
    </location>
</feature>
<keyword evidence="4" id="KW-1185">Reference proteome</keyword>
<dbReference type="OrthoDB" id="5566985at2"/>
<keyword evidence="1" id="KW-0732">Signal</keyword>
<proteinExistence type="predicted"/>
<feature type="signal peptide" evidence="1">
    <location>
        <begin position="1"/>
        <end position="24"/>
    </location>
</feature>
<evidence type="ECO:0000313" key="4">
    <source>
        <dbReference type="Proteomes" id="UP000235116"/>
    </source>
</evidence>
<dbReference type="InterPro" id="IPR053724">
    <property type="entry name" value="OMP_A26_sf"/>
</dbReference>
<evidence type="ECO:0000256" key="1">
    <source>
        <dbReference type="SAM" id="SignalP"/>
    </source>
</evidence>
<dbReference type="InterPro" id="IPR035163">
    <property type="entry name" value="Pom"/>
</dbReference>
<reference evidence="4" key="1">
    <citation type="submission" date="2017-08" db="EMBL/GenBank/DDBJ databases">
        <title>Direct submision.</title>
        <authorList>
            <person name="Kim S.-J."/>
            <person name="Rhee S.-K."/>
        </authorList>
    </citation>
    <scope>NUCLEOTIDE SEQUENCE [LARGE SCALE GENOMIC DNA]</scope>
    <source>
        <strain evidence="4">GI5</strain>
    </source>
</reference>
<sequence>MRPIKTLTVLAIIAGLSVSTNTLAYYPQASAYDIEFNTGVGNSQGTLQWNIAGGSDGPNILSELTYKDVNFRQFNMSSLMRFHRGWLADHELLVDFSTGTANEGTVQDSDYDSDNRQDEYSRSYSSAVNSSMTDISVGLARRYQISDFQVLKPMIGFTSKKQNMLMTEGLQTINTDNPTAVGPFRNTLKSSYDTQWNVYWVGMGWGLETRDHRVNLTAKYQWLDYSAEADWNLRSDFAHPKSFEQSATGSGYSLGINYAYQFSNLVSLWIDWHLTNWSTDPGQDTVFFADGSRGRTQLNEVSWEETGISTGLVLRF</sequence>
<gene>
    <name evidence="3" type="ORF">Kalk_20955</name>
</gene>
<dbReference type="EMBL" id="CP022684">
    <property type="protein sequence ID" value="AUM14745.1"/>
    <property type="molecule type" value="Genomic_DNA"/>
</dbReference>
<dbReference type="Pfam" id="PF17251">
    <property type="entry name" value="Pom"/>
    <property type="match status" value="1"/>
</dbReference>
<feature type="domain" description="Protochlamydia outer membrane protein" evidence="2">
    <location>
        <begin position="39"/>
        <end position="313"/>
    </location>
</feature>
<dbReference type="GO" id="GO:0004190">
    <property type="term" value="F:aspartic-type endopeptidase activity"/>
    <property type="evidence" value="ECO:0007669"/>
    <property type="project" value="InterPro"/>
</dbReference>